<dbReference type="InterPro" id="IPR006664">
    <property type="entry name" value="OMP_bac"/>
</dbReference>
<dbReference type="EMBL" id="JARHUD010000008">
    <property type="protein sequence ID" value="MDF2096997.1"/>
    <property type="molecule type" value="Genomic_DNA"/>
</dbReference>
<feature type="chain" id="PRO_5045093503" evidence="5">
    <location>
        <begin position="25"/>
        <end position="323"/>
    </location>
</feature>
<protein>
    <submittedName>
        <fullName evidence="7">OmpA family protein</fullName>
    </submittedName>
</protein>
<name>A0ABT5YQ39_9PROT</name>
<dbReference type="Pfam" id="PF00691">
    <property type="entry name" value="OmpA"/>
    <property type="match status" value="1"/>
</dbReference>
<evidence type="ECO:0000256" key="3">
    <source>
        <dbReference type="ARBA" id="ARBA00023237"/>
    </source>
</evidence>
<evidence type="ECO:0000256" key="5">
    <source>
        <dbReference type="SAM" id="SignalP"/>
    </source>
</evidence>
<dbReference type="PRINTS" id="PR01021">
    <property type="entry name" value="OMPADOMAIN"/>
</dbReference>
<comment type="caution">
    <text evidence="7">The sequence shown here is derived from an EMBL/GenBank/DDBJ whole genome shotgun (WGS) entry which is preliminary data.</text>
</comment>
<gene>
    <name evidence="7" type="ORF">P2G67_13525</name>
</gene>
<organism evidence="7 8">
    <name type="scientific">Aquibaculum arenosum</name>
    <dbReference type="NCBI Taxonomy" id="3032591"/>
    <lineage>
        <taxon>Bacteria</taxon>
        <taxon>Pseudomonadati</taxon>
        <taxon>Pseudomonadota</taxon>
        <taxon>Alphaproteobacteria</taxon>
        <taxon>Rhodospirillales</taxon>
        <taxon>Rhodovibrionaceae</taxon>
        <taxon>Aquibaculum</taxon>
    </lineage>
</organism>
<dbReference type="PANTHER" id="PTHR30329">
    <property type="entry name" value="STATOR ELEMENT OF FLAGELLAR MOTOR COMPLEX"/>
    <property type="match status" value="1"/>
</dbReference>
<evidence type="ECO:0000313" key="8">
    <source>
        <dbReference type="Proteomes" id="UP001215503"/>
    </source>
</evidence>
<evidence type="ECO:0000313" key="7">
    <source>
        <dbReference type="EMBL" id="MDF2096997.1"/>
    </source>
</evidence>
<evidence type="ECO:0000256" key="4">
    <source>
        <dbReference type="PROSITE-ProRule" id="PRU00473"/>
    </source>
</evidence>
<keyword evidence="3" id="KW-0998">Cell outer membrane</keyword>
<keyword evidence="5" id="KW-0732">Signal</keyword>
<dbReference type="InterPro" id="IPR036737">
    <property type="entry name" value="OmpA-like_sf"/>
</dbReference>
<dbReference type="Proteomes" id="UP001215503">
    <property type="component" value="Unassembled WGS sequence"/>
</dbReference>
<comment type="subcellular location">
    <subcellularLocation>
        <location evidence="1">Cell outer membrane</location>
    </subcellularLocation>
</comment>
<dbReference type="InterPro" id="IPR032608">
    <property type="entry name" value="DUF4892"/>
</dbReference>
<dbReference type="PROSITE" id="PS01068">
    <property type="entry name" value="OMPA_1"/>
    <property type="match status" value="1"/>
</dbReference>
<dbReference type="PROSITE" id="PS51257">
    <property type="entry name" value="PROKAR_LIPOPROTEIN"/>
    <property type="match status" value="1"/>
</dbReference>
<dbReference type="CDD" id="cd07185">
    <property type="entry name" value="OmpA_C-like"/>
    <property type="match status" value="1"/>
</dbReference>
<evidence type="ECO:0000256" key="1">
    <source>
        <dbReference type="ARBA" id="ARBA00004442"/>
    </source>
</evidence>
<dbReference type="InterPro" id="IPR006665">
    <property type="entry name" value="OmpA-like"/>
</dbReference>
<sequence>MRLVRFWAVLVAAVVGSCASAALAQDVAGAGDHPLVGRYTGSEISFYEKRAYDEVALPNRIVPAGEDRTPEAWTMEVAGTVTSIRYDGPEGRSGLEVMRNYQQALEAGGFETILFCVRDDCTERGGISSFWDSARGIIGMPTTWDRSIYFLAGKDGVFVSMLSVETGSGAAVIPHVALTLVETDEMEADQIMLVEASAMEEAFAADGRIAVYGIYFDFDSADLRPESDAQLVELVRFLKEDPSLEVVIVGHTDSFGGFDYNLALSQRRAQAVVDALVARYGIAAARLIPAGAGMVAPASTNRTEEGRALNRRVEIVELLADDR</sequence>
<dbReference type="SUPFAM" id="SSF103088">
    <property type="entry name" value="OmpA-like"/>
    <property type="match status" value="1"/>
</dbReference>
<reference evidence="7 8" key="1">
    <citation type="submission" date="2023-03" db="EMBL/GenBank/DDBJ databases">
        <title>Fodinicurvata sp. CAU 1616 isolated from sea sendiment.</title>
        <authorList>
            <person name="Kim W."/>
        </authorList>
    </citation>
    <scope>NUCLEOTIDE SEQUENCE [LARGE SCALE GENOMIC DNA]</scope>
    <source>
        <strain evidence="7 8">CAU 1616</strain>
    </source>
</reference>
<dbReference type="InterPro" id="IPR006690">
    <property type="entry name" value="OMPA-like_CS"/>
</dbReference>
<evidence type="ECO:0000259" key="6">
    <source>
        <dbReference type="PROSITE" id="PS51123"/>
    </source>
</evidence>
<dbReference type="Pfam" id="PF16234">
    <property type="entry name" value="DUF4892"/>
    <property type="match status" value="1"/>
</dbReference>
<dbReference type="PANTHER" id="PTHR30329:SF21">
    <property type="entry name" value="LIPOPROTEIN YIAD-RELATED"/>
    <property type="match status" value="1"/>
</dbReference>
<feature type="domain" description="OmpA-like" evidence="6">
    <location>
        <begin position="203"/>
        <end position="321"/>
    </location>
</feature>
<dbReference type="RefSeq" id="WP_275823767.1">
    <property type="nucleotide sequence ID" value="NZ_JARHUD010000008.1"/>
</dbReference>
<proteinExistence type="predicted"/>
<dbReference type="PROSITE" id="PS51123">
    <property type="entry name" value="OMPA_2"/>
    <property type="match status" value="1"/>
</dbReference>
<dbReference type="InterPro" id="IPR050330">
    <property type="entry name" value="Bact_OuterMem_StrucFunc"/>
</dbReference>
<evidence type="ECO:0000256" key="2">
    <source>
        <dbReference type="ARBA" id="ARBA00023136"/>
    </source>
</evidence>
<dbReference type="Gene3D" id="3.30.1330.60">
    <property type="entry name" value="OmpA-like domain"/>
    <property type="match status" value="1"/>
</dbReference>
<keyword evidence="2 4" id="KW-0472">Membrane</keyword>
<keyword evidence="8" id="KW-1185">Reference proteome</keyword>
<feature type="signal peptide" evidence="5">
    <location>
        <begin position="1"/>
        <end position="24"/>
    </location>
</feature>
<accession>A0ABT5YQ39</accession>